<reference evidence="10 11" key="1">
    <citation type="journal article" date="2021" name="Cell">
        <title>Tracing the genetic footprints of vertebrate landing in non-teleost ray-finned fishes.</title>
        <authorList>
            <person name="Bi X."/>
            <person name="Wang K."/>
            <person name="Yang L."/>
            <person name="Pan H."/>
            <person name="Jiang H."/>
            <person name="Wei Q."/>
            <person name="Fang M."/>
            <person name="Yu H."/>
            <person name="Zhu C."/>
            <person name="Cai Y."/>
            <person name="He Y."/>
            <person name="Gan X."/>
            <person name="Zeng H."/>
            <person name="Yu D."/>
            <person name="Zhu Y."/>
            <person name="Jiang H."/>
            <person name="Qiu Q."/>
            <person name="Yang H."/>
            <person name="Zhang Y.E."/>
            <person name="Wang W."/>
            <person name="Zhu M."/>
            <person name="He S."/>
            <person name="Zhang G."/>
        </authorList>
    </citation>
    <scope>NUCLEOTIDE SEQUENCE [LARGE SCALE GENOMIC DNA]</scope>
    <source>
        <strain evidence="10">Bchr_013</strain>
    </source>
</reference>
<comment type="subcellular location">
    <subcellularLocation>
        <location evidence="1">Cell membrane</location>
        <topology evidence="1">Lipid-anchor</topology>
        <topology evidence="1">GPI-anchor</topology>
    </subcellularLocation>
</comment>
<evidence type="ECO:0000313" key="10">
    <source>
        <dbReference type="EMBL" id="KAG2458392.1"/>
    </source>
</evidence>
<keyword evidence="8" id="KW-0449">Lipoprotein</keyword>
<feature type="non-terminal residue" evidence="10">
    <location>
        <position position="1"/>
    </location>
</feature>
<accession>A0A8X7WXY6</accession>
<keyword evidence="4" id="KW-0336">GPI-anchor</keyword>
<keyword evidence="5" id="KW-0732">Signal</keyword>
<keyword evidence="7" id="KW-0325">Glycoprotein</keyword>
<evidence type="ECO:0000256" key="1">
    <source>
        <dbReference type="ARBA" id="ARBA00004609"/>
    </source>
</evidence>
<keyword evidence="6" id="KW-0472">Membrane</keyword>
<evidence type="ECO:0000256" key="3">
    <source>
        <dbReference type="ARBA" id="ARBA00022475"/>
    </source>
</evidence>
<organism evidence="10 11">
    <name type="scientific">Polypterus senegalus</name>
    <name type="common">Senegal bichir</name>
    <dbReference type="NCBI Taxonomy" id="55291"/>
    <lineage>
        <taxon>Eukaryota</taxon>
        <taxon>Metazoa</taxon>
        <taxon>Chordata</taxon>
        <taxon>Craniata</taxon>
        <taxon>Vertebrata</taxon>
        <taxon>Euteleostomi</taxon>
        <taxon>Actinopterygii</taxon>
        <taxon>Polypteriformes</taxon>
        <taxon>Polypteridae</taxon>
        <taxon>Polypterus</taxon>
    </lineage>
</organism>
<comment type="similarity">
    <text evidence="2">Belongs to the neuritin family.</text>
</comment>
<evidence type="ECO:0000256" key="4">
    <source>
        <dbReference type="ARBA" id="ARBA00022622"/>
    </source>
</evidence>
<evidence type="ECO:0000256" key="5">
    <source>
        <dbReference type="ARBA" id="ARBA00022729"/>
    </source>
</evidence>
<dbReference type="PANTHER" id="PTHR15902:SF1">
    <property type="entry name" value="NEURITIN"/>
    <property type="match status" value="1"/>
</dbReference>
<dbReference type="InterPro" id="IPR026144">
    <property type="entry name" value="Neuritin_fam"/>
</dbReference>
<keyword evidence="11" id="KW-1185">Reference proteome</keyword>
<evidence type="ECO:0000256" key="6">
    <source>
        <dbReference type="ARBA" id="ARBA00023136"/>
    </source>
</evidence>
<dbReference type="GO" id="GO:0098552">
    <property type="term" value="C:side of membrane"/>
    <property type="evidence" value="ECO:0007669"/>
    <property type="project" value="UniProtKB-KW"/>
</dbReference>
<evidence type="ECO:0000256" key="8">
    <source>
        <dbReference type="ARBA" id="ARBA00023288"/>
    </source>
</evidence>
<comment type="caution">
    <text evidence="10">The sequence shown here is derived from an EMBL/GenBank/DDBJ whole genome shotgun (WGS) entry which is preliminary data.</text>
</comment>
<evidence type="ECO:0000313" key="11">
    <source>
        <dbReference type="Proteomes" id="UP000886611"/>
    </source>
</evidence>
<evidence type="ECO:0000256" key="7">
    <source>
        <dbReference type="ARBA" id="ARBA00023180"/>
    </source>
</evidence>
<name>A0A8X7WXY6_POLSE</name>
<keyword evidence="3" id="KW-1003">Cell membrane</keyword>
<dbReference type="PANTHER" id="PTHR15902">
    <property type="entry name" value="NEURITIN-RELATED"/>
    <property type="match status" value="1"/>
</dbReference>
<dbReference type="EMBL" id="JAATIS010007298">
    <property type="protein sequence ID" value="KAG2458392.1"/>
    <property type="molecule type" value="Genomic_DNA"/>
</dbReference>
<proteinExistence type="inferred from homology"/>
<evidence type="ECO:0000256" key="2">
    <source>
        <dbReference type="ARBA" id="ARBA00008377"/>
    </source>
</evidence>
<evidence type="ECO:0000256" key="9">
    <source>
        <dbReference type="SAM" id="MobiDB-lite"/>
    </source>
</evidence>
<gene>
    <name evidence="10" type="primary">Nrn1_1</name>
    <name evidence="10" type="ORF">GTO96_0018150</name>
</gene>
<protein>
    <submittedName>
        <fullName evidence="10">NRN1 protein</fullName>
    </submittedName>
</protein>
<dbReference type="GO" id="GO:0005886">
    <property type="term" value="C:plasma membrane"/>
    <property type="evidence" value="ECO:0007669"/>
    <property type="project" value="UniProtKB-SubCell"/>
</dbReference>
<dbReference type="Proteomes" id="UP000886611">
    <property type="component" value="Unassembled WGS sequence"/>
</dbReference>
<feature type="non-terminal residue" evidence="10">
    <location>
        <position position="262"/>
    </location>
</feature>
<dbReference type="GO" id="GO:1990138">
    <property type="term" value="P:neuron projection extension"/>
    <property type="evidence" value="ECO:0007669"/>
    <property type="project" value="TreeGrafter"/>
</dbReference>
<sequence>MPSTVYIQKWDSQRDAESRQEYKEIRHKVKREVAKAKEKVYAYLLQAVKAAGKCDTVFKGFSDCLLKLGENMANYPQELDEKENLKTICSGRSAGSRIIRHRAPPGGGHGPYRAGLQSPVPEACLTRTDAPLCLEEALALLRSSSVRRAPARPATAEDKPASARLAVTTGPYREGLPCPQPVAPNRTRTDALAVWRRHKPSSVLLASRRAPARPGPECPPLARTRGSNGTTERAARPQRGSYYVPRVQHGTLGHLSSAPSSI</sequence>
<dbReference type="Pfam" id="PF15056">
    <property type="entry name" value="NRN1"/>
    <property type="match status" value="1"/>
</dbReference>
<feature type="region of interest" description="Disordered" evidence="9">
    <location>
        <begin position="207"/>
        <end position="242"/>
    </location>
</feature>
<dbReference type="AlphaFoldDB" id="A0A8X7WXY6"/>